<gene>
    <name evidence="3" type="ORF">HED55_24610</name>
</gene>
<dbReference type="Pfam" id="PF08327">
    <property type="entry name" value="AHSA1"/>
    <property type="match status" value="1"/>
</dbReference>
<accession>A0ABX1DQQ8</accession>
<dbReference type="EMBL" id="JAAVLN010000003">
    <property type="protein sequence ID" value="NKC05191.1"/>
    <property type="molecule type" value="Genomic_DNA"/>
</dbReference>
<reference evidence="3 4" key="1">
    <citation type="submission" date="2020-03" db="EMBL/GenBank/DDBJ databases">
        <title>Whole genome sequencing of clinical and environmental type strains of Ochrobactrum.</title>
        <authorList>
            <person name="Dharne M."/>
        </authorList>
    </citation>
    <scope>NUCLEOTIDE SEQUENCE [LARGE SCALE GENOMIC DNA]</scope>
    <source>
        <strain evidence="3 4">CIP 109452</strain>
    </source>
</reference>
<evidence type="ECO:0000259" key="2">
    <source>
        <dbReference type="Pfam" id="PF08327"/>
    </source>
</evidence>
<dbReference type="Gene3D" id="3.30.530.20">
    <property type="match status" value="1"/>
</dbReference>
<name>A0ABX1DQQ8_9HYPH</name>
<dbReference type="SUPFAM" id="SSF55961">
    <property type="entry name" value="Bet v1-like"/>
    <property type="match status" value="1"/>
</dbReference>
<dbReference type="Proteomes" id="UP000704467">
    <property type="component" value="Unassembled WGS sequence"/>
</dbReference>
<evidence type="ECO:0000313" key="3">
    <source>
        <dbReference type="EMBL" id="NKC05191.1"/>
    </source>
</evidence>
<comment type="similarity">
    <text evidence="1">Belongs to the AHA1 family.</text>
</comment>
<feature type="domain" description="Activator of Hsp90 ATPase homologue 1/2-like C-terminal" evidence="2">
    <location>
        <begin position="19"/>
        <end position="138"/>
    </location>
</feature>
<protein>
    <submittedName>
        <fullName evidence="3">SRPBCC domain-containing protein</fullName>
    </submittedName>
</protein>
<proteinExistence type="inferred from homology"/>
<dbReference type="InterPro" id="IPR013538">
    <property type="entry name" value="ASHA1/2-like_C"/>
</dbReference>
<evidence type="ECO:0000313" key="4">
    <source>
        <dbReference type="Proteomes" id="UP000704467"/>
    </source>
</evidence>
<evidence type="ECO:0000256" key="1">
    <source>
        <dbReference type="ARBA" id="ARBA00006817"/>
    </source>
</evidence>
<dbReference type="CDD" id="cd07814">
    <property type="entry name" value="SRPBCC_CalC_Aha1-like"/>
    <property type="match status" value="1"/>
</dbReference>
<organism evidence="3 4">
    <name type="scientific">Brucella haematophila</name>
    <dbReference type="NCBI Taxonomy" id="419474"/>
    <lineage>
        <taxon>Bacteria</taxon>
        <taxon>Pseudomonadati</taxon>
        <taxon>Pseudomonadota</taxon>
        <taxon>Alphaproteobacteria</taxon>
        <taxon>Hyphomicrobiales</taxon>
        <taxon>Brucellaceae</taxon>
        <taxon>Brucella/Ochrobactrum group</taxon>
        <taxon>Brucella</taxon>
    </lineage>
</organism>
<comment type="caution">
    <text evidence="3">The sequence shown here is derived from an EMBL/GenBank/DDBJ whole genome shotgun (WGS) entry which is preliminary data.</text>
</comment>
<dbReference type="RefSeq" id="WP_138786666.1">
    <property type="nucleotide sequence ID" value="NZ_JBHEEQ010000012.1"/>
</dbReference>
<sequence>MSEISTETRTVVVEREMPYPPEKLWRALTEPHLIADWLMSNDFAPTVGHQFKFRGEWGGVLDCEVLVVEPNKQLSYTWNHVHENSAYNLRSVVTLTLTPTVVGTHLRMEQTGFKPDQTQAFHGAQHGWQGFLEKLETVAANVD</sequence>
<keyword evidence="4" id="KW-1185">Reference proteome</keyword>
<dbReference type="InterPro" id="IPR023393">
    <property type="entry name" value="START-like_dom_sf"/>
</dbReference>